<dbReference type="OrthoDB" id="8481448at2"/>
<dbReference type="AlphaFoldDB" id="A0A0C6FXL0"/>
<dbReference type="EMBL" id="AP014707">
    <property type="protein sequence ID" value="BAQ50294.1"/>
    <property type="molecule type" value="Genomic_DNA"/>
</dbReference>
<dbReference type="RefSeq" id="WP_060851339.1">
    <property type="nucleotide sequence ID" value="NZ_AP014707.1"/>
</dbReference>
<reference evidence="1 2" key="1">
    <citation type="journal article" date="2015" name="Genome Announc.">
        <title>Complete Genome Sequence of Methylobacterium aquaticum Strain 22A, Isolated from Racomitrium japonicum Moss.</title>
        <authorList>
            <person name="Tani A."/>
            <person name="Ogura Y."/>
            <person name="Hayashi T."/>
            <person name="Kimbara K."/>
        </authorList>
    </citation>
    <scope>NUCLEOTIDE SEQUENCE [LARGE SCALE GENOMIC DNA]</scope>
    <source>
        <strain evidence="1 2">MA-22A</strain>
        <plasmid evidence="2">Plasmid pMaq22A_3p DNA</plasmid>
    </source>
</reference>
<sequence>MPMLLSRIQAQNEVWLQKLDKATRFRGVIFPVNPTALPTSVFVLPRLGLRTRPREPVRAKDLFRDPAGRVMLVGNWELPLALDDVVSRCFVLFQMTGQVSWQRRAAGGKHPVTGLPMAAGELVEHGPIWVSIESYTHGNNDPGVRVPTDRLRCITAAPLQLGDVVHGQTVKRINPTLGVTIAEIE</sequence>
<protein>
    <submittedName>
        <fullName evidence="1">Uncharacterized protein</fullName>
    </submittedName>
</protein>
<evidence type="ECO:0000313" key="1">
    <source>
        <dbReference type="EMBL" id="BAQ50294.1"/>
    </source>
</evidence>
<organism evidence="1 2">
    <name type="scientific">Methylobacterium aquaticum</name>
    <dbReference type="NCBI Taxonomy" id="270351"/>
    <lineage>
        <taxon>Bacteria</taxon>
        <taxon>Pseudomonadati</taxon>
        <taxon>Pseudomonadota</taxon>
        <taxon>Alphaproteobacteria</taxon>
        <taxon>Hyphomicrobiales</taxon>
        <taxon>Methylobacteriaceae</taxon>
        <taxon>Methylobacterium</taxon>
    </lineage>
</organism>
<keyword evidence="1" id="KW-0614">Plasmid</keyword>
<dbReference type="PATRIC" id="fig|270351.10.peg.7479"/>
<geneLocation type="plasmid" evidence="2">
    <name>pMaq22A_3p DNA</name>
</geneLocation>
<evidence type="ECO:0000313" key="2">
    <source>
        <dbReference type="Proteomes" id="UP000061432"/>
    </source>
</evidence>
<accession>A0A0C6FXL0</accession>
<dbReference type="KEGG" id="maqu:Maq22A_3p50215"/>
<name>A0A0C6FXL0_9HYPH</name>
<reference evidence="2" key="2">
    <citation type="submission" date="2015-01" db="EMBL/GenBank/DDBJ databases">
        <title>Complete genome sequence of Methylobacterium aquaticum strain 22A.</title>
        <authorList>
            <person name="Tani A."/>
            <person name="Ogura Y."/>
            <person name="Hayashi T."/>
        </authorList>
    </citation>
    <scope>NUCLEOTIDE SEQUENCE [LARGE SCALE GENOMIC DNA]</scope>
    <source>
        <strain evidence="2">MA-22A</strain>
        <plasmid evidence="2">Plasmid pMaq22A_3p DNA</plasmid>
    </source>
</reference>
<proteinExistence type="predicted"/>
<gene>
    <name evidence="1" type="ORF">Maq22A_3p50215</name>
</gene>
<dbReference type="Proteomes" id="UP000061432">
    <property type="component" value="Plasmid pMaq22A_3p"/>
</dbReference>